<keyword evidence="3" id="KW-1185">Reference proteome</keyword>
<dbReference type="EMBL" id="JAQQBS010000004">
    <property type="protein sequence ID" value="KAK0169819.1"/>
    <property type="molecule type" value="Genomic_DNA"/>
</dbReference>
<evidence type="ECO:0000313" key="2">
    <source>
        <dbReference type="EMBL" id="KAK0169819.1"/>
    </source>
</evidence>
<name>A0AA39FI82_9HYME</name>
<dbReference type="Gene3D" id="3.30.710.10">
    <property type="entry name" value="Potassium Channel Kv1.1, Chain A"/>
    <property type="match status" value="1"/>
</dbReference>
<protein>
    <recommendedName>
        <fullName evidence="1">BTB domain-containing protein</fullName>
    </recommendedName>
</protein>
<organism evidence="2 3">
    <name type="scientific">Microctonus aethiopoides</name>
    <dbReference type="NCBI Taxonomy" id="144406"/>
    <lineage>
        <taxon>Eukaryota</taxon>
        <taxon>Metazoa</taxon>
        <taxon>Ecdysozoa</taxon>
        <taxon>Arthropoda</taxon>
        <taxon>Hexapoda</taxon>
        <taxon>Insecta</taxon>
        <taxon>Pterygota</taxon>
        <taxon>Neoptera</taxon>
        <taxon>Endopterygota</taxon>
        <taxon>Hymenoptera</taxon>
        <taxon>Apocrita</taxon>
        <taxon>Ichneumonoidea</taxon>
        <taxon>Braconidae</taxon>
        <taxon>Euphorinae</taxon>
        <taxon>Microctonus</taxon>
    </lineage>
</organism>
<dbReference type="PROSITE" id="PS50097">
    <property type="entry name" value="BTB"/>
    <property type="match status" value="1"/>
</dbReference>
<dbReference type="SUPFAM" id="SSF54695">
    <property type="entry name" value="POZ domain"/>
    <property type="match status" value="1"/>
</dbReference>
<evidence type="ECO:0000259" key="1">
    <source>
        <dbReference type="PROSITE" id="PS50097"/>
    </source>
</evidence>
<dbReference type="AlphaFoldDB" id="A0AA39FI82"/>
<evidence type="ECO:0000313" key="3">
    <source>
        <dbReference type="Proteomes" id="UP001168990"/>
    </source>
</evidence>
<reference evidence="2" key="2">
    <citation type="submission" date="2023-03" db="EMBL/GenBank/DDBJ databases">
        <authorList>
            <person name="Inwood S.N."/>
            <person name="Skelly J.G."/>
            <person name="Guhlin J."/>
            <person name="Harrop T.W.R."/>
            <person name="Goldson S.G."/>
            <person name="Dearden P.K."/>
        </authorList>
    </citation>
    <scope>NUCLEOTIDE SEQUENCE</scope>
    <source>
        <strain evidence="2">Irish</strain>
        <tissue evidence="2">Whole body</tissue>
    </source>
</reference>
<sequence length="313" mass="35658">MSEEDIKIQQEWEFEIINPVNNAAFVYSNFFDTSLIAGVEIKIISAILNPEGLIVILSKTPNTPANATIKIQSTGFNSFGHINYQKHVNRWIDSCTLKFDFNMNGKTAYNKNTEVYAKYQCDITWHGYDESERNVIHGSLLEHILTASDFSDMIIVIGEKEIPVHKTILAANSPVFLAMFKTDMSESLNKQIVVTDTEVDIMEKVINFMYTGVIHPAPDIDALISILAVADKYEIMTLQKLCEQKLSEKIRIENVLEILDRISLYRVPRLRQIITSFMVKNKSTIVGLEGFADLHNRKPKLLFNFIRNSIAPH</sequence>
<dbReference type="InterPro" id="IPR011333">
    <property type="entry name" value="SKP1/BTB/POZ_sf"/>
</dbReference>
<dbReference type="PANTHER" id="PTHR24413">
    <property type="entry name" value="SPECKLE-TYPE POZ PROTEIN"/>
    <property type="match status" value="1"/>
</dbReference>
<feature type="domain" description="BTB" evidence="1">
    <location>
        <begin position="151"/>
        <end position="218"/>
    </location>
</feature>
<dbReference type="Proteomes" id="UP001168990">
    <property type="component" value="Unassembled WGS sequence"/>
</dbReference>
<reference evidence="2" key="1">
    <citation type="journal article" date="2023" name="bioRxiv">
        <title>Scaffold-level genome assemblies of two parasitoid biocontrol wasps reveal the parthenogenesis mechanism and an associated novel virus.</title>
        <authorList>
            <person name="Inwood S."/>
            <person name="Skelly J."/>
            <person name="Guhlin J."/>
            <person name="Harrop T."/>
            <person name="Goldson S."/>
            <person name="Dearden P."/>
        </authorList>
    </citation>
    <scope>NUCLEOTIDE SEQUENCE</scope>
    <source>
        <strain evidence="2">Irish</strain>
        <tissue evidence="2">Whole body</tissue>
    </source>
</reference>
<proteinExistence type="predicted"/>
<dbReference type="Pfam" id="PF00651">
    <property type="entry name" value="BTB"/>
    <property type="match status" value="1"/>
</dbReference>
<accession>A0AA39FI82</accession>
<dbReference type="SMART" id="SM00225">
    <property type="entry name" value="BTB"/>
    <property type="match status" value="1"/>
</dbReference>
<comment type="caution">
    <text evidence="2">The sequence shown here is derived from an EMBL/GenBank/DDBJ whole genome shotgun (WGS) entry which is preliminary data.</text>
</comment>
<dbReference type="InterPro" id="IPR000210">
    <property type="entry name" value="BTB/POZ_dom"/>
</dbReference>
<gene>
    <name evidence="2" type="ORF">PV328_010457</name>
</gene>